<dbReference type="PIRSF" id="PIRSF016325">
    <property type="entry name" value="Phstyr_phstse_ac"/>
    <property type="match status" value="1"/>
</dbReference>
<comment type="function">
    <text evidence="9">PPIases accelerate the folding of proteins. It catalyzes the cis-trans isomerization of proline imidic peptide bonds in oligopeptides.</text>
</comment>
<organism evidence="11 12">
    <name type="scientific">Metschnikowia aff. pulcherrima</name>
    <dbReference type="NCBI Taxonomy" id="2163413"/>
    <lineage>
        <taxon>Eukaryota</taxon>
        <taxon>Fungi</taxon>
        <taxon>Dikarya</taxon>
        <taxon>Ascomycota</taxon>
        <taxon>Saccharomycotina</taxon>
        <taxon>Pichiomycetes</taxon>
        <taxon>Metschnikowiaceae</taxon>
        <taxon>Metschnikowia</taxon>
    </lineage>
</organism>
<dbReference type="EC" id="5.2.1.8" evidence="9"/>
<keyword evidence="6 9" id="KW-0697">Rotamase</keyword>
<dbReference type="PANTHER" id="PTHR10012:SF3">
    <property type="entry name" value="SERINE_THREONINE-PROTEIN PHOSPHATASE 2A ACTIVATOR 1"/>
    <property type="match status" value="1"/>
</dbReference>
<keyword evidence="5 9" id="KW-0963">Cytoplasm</keyword>
<dbReference type="Pfam" id="PF03095">
    <property type="entry name" value="PTPA"/>
    <property type="match status" value="1"/>
</dbReference>
<proteinExistence type="inferred from homology"/>
<dbReference type="GO" id="GO:0005634">
    <property type="term" value="C:nucleus"/>
    <property type="evidence" value="ECO:0007669"/>
    <property type="project" value="UniProtKB-SubCell"/>
</dbReference>
<dbReference type="EMBL" id="CP034456">
    <property type="protein sequence ID" value="QBM86779.1"/>
    <property type="molecule type" value="Genomic_DNA"/>
</dbReference>
<sequence>MGQTHAQEPLKRIYDEQDLILFHRSIASQKLHHVMSLIADKVTATEVPENCLRVTIVTRDLGTREPDTKFECNKSHAYTGNIAELIKIFDVFDQLIDETPPLQGPRRFGNMACRDWHVKMRAQSSTLLRKLSTDEQYITELSYYLVNAFGSEVRLDYGSGHELSFIAFFGGLFDSGIIDETISGQEILVVFSKYYDLVRRLILDYSLEPAGSHGVWGLDDHFHFIYIIGAAQFNARHGDHHSRLAPPVLLILSSQTIGAYKLTNLYVNAIAFIFRLKLGPFHEHSPVLYDIHKTVSLWSKVQSGLFKMYDVEVFGKFPVVQHFWFGEKLYPWLEVASSRSLPVRATDMPEVNEEEEGYKDPRTHNNSQGIKTKNDNISMTGAPWARNNPTRTIPTRGTWGSRSSQRSHDK</sequence>
<evidence type="ECO:0000256" key="3">
    <source>
        <dbReference type="ARBA" id="ARBA00004496"/>
    </source>
</evidence>
<evidence type="ECO:0000256" key="9">
    <source>
        <dbReference type="RuleBase" id="RU361210"/>
    </source>
</evidence>
<dbReference type="InterPro" id="IPR043170">
    <property type="entry name" value="PTPA_C_lid"/>
</dbReference>
<dbReference type="GO" id="GO:0005737">
    <property type="term" value="C:cytoplasm"/>
    <property type="evidence" value="ECO:0007669"/>
    <property type="project" value="UniProtKB-SubCell"/>
</dbReference>
<comment type="similarity">
    <text evidence="4 9">Belongs to the PTPA-type PPIase family.</text>
</comment>
<evidence type="ECO:0000256" key="6">
    <source>
        <dbReference type="ARBA" id="ARBA00023110"/>
    </source>
</evidence>
<evidence type="ECO:0000256" key="10">
    <source>
        <dbReference type="SAM" id="MobiDB-lite"/>
    </source>
</evidence>
<evidence type="ECO:0000256" key="1">
    <source>
        <dbReference type="ARBA" id="ARBA00000971"/>
    </source>
</evidence>
<evidence type="ECO:0000256" key="8">
    <source>
        <dbReference type="ARBA" id="ARBA00023242"/>
    </source>
</evidence>
<evidence type="ECO:0000313" key="11">
    <source>
        <dbReference type="EMBL" id="QBM86779.1"/>
    </source>
</evidence>
<dbReference type="PANTHER" id="PTHR10012">
    <property type="entry name" value="SERINE/THREONINE-PROTEIN PHOSPHATASE 2A REGULATORY SUBUNIT B"/>
    <property type="match status" value="1"/>
</dbReference>
<feature type="region of interest" description="Disordered" evidence="10">
    <location>
        <begin position="348"/>
        <end position="410"/>
    </location>
</feature>
<evidence type="ECO:0000256" key="2">
    <source>
        <dbReference type="ARBA" id="ARBA00004123"/>
    </source>
</evidence>
<evidence type="ECO:0000256" key="7">
    <source>
        <dbReference type="ARBA" id="ARBA00023235"/>
    </source>
</evidence>
<dbReference type="SUPFAM" id="SSF140984">
    <property type="entry name" value="PTPA-like"/>
    <property type="match status" value="1"/>
</dbReference>
<keyword evidence="12" id="KW-1185">Reference proteome</keyword>
<name>A0A4P6XJE3_9ASCO</name>
<protein>
    <recommendedName>
        <fullName evidence="9">Serine/threonine-protein phosphatase 2A activator</fullName>
        <ecNumber evidence="9">5.2.1.8</ecNumber>
    </recommendedName>
    <alternativeName>
        <fullName evidence="9">Phosphotyrosyl phosphatase activator</fullName>
    </alternativeName>
</protein>
<dbReference type="GO" id="GO:0007052">
    <property type="term" value="P:mitotic spindle organization"/>
    <property type="evidence" value="ECO:0007669"/>
    <property type="project" value="TreeGrafter"/>
</dbReference>
<dbReference type="STRING" id="2163413.A0A4P6XJE3"/>
<evidence type="ECO:0000256" key="4">
    <source>
        <dbReference type="ARBA" id="ARBA00011019"/>
    </source>
</evidence>
<comment type="subcellular location">
    <subcellularLocation>
        <location evidence="3 9">Cytoplasm</location>
    </subcellularLocation>
    <subcellularLocation>
        <location evidence="2">Nucleus</location>
    </subcellularLocation>
</comment>
<dbReference type="Proteomes" id="UP000292447">
    <property type="component" value="Chromosome I"/>
</dbReference>
<dbReference type="GO" id="GO:0000159">
    <property type="term" value="C:protein phosphatase type 2A complex"/>
    <property type="evidence" value="ECO:0007669"/>
    <property type="project" value="TreeGrafter"/>
</dbReference>
<dbReference type="Gene3D" id="1.20.120.1150">
    <property type="match status" value="1"/>
</dbReference>
<comment type="catalytic activity">
    <reaction evidence="1 9">
        <text>[protein]-peptidylproline (omega=180) = [protein]-peptidylproline (omega=0)</text>
        <dbReference type="Rhea" id="RHEA:16237"/>
        <dbReference type="Rhea" id="RHEA-COMP:10747"/>
        <dbReference type="Rhea" id="RHEA-COMP:10748"/>
        <dbReference type="ChEBI" id="CHEBI:83833"/>
        <dbReference type="ChEBI" id="CHEBI:83834"/>
        <dbReference type="EC" id="5.2.1.8"/>
    </reaction>
</comment>
<gene>
    <name evidence="11" type="primary">MPUL0A14260</name>
    <name evidence="11" type="ORF">METSCH_A14260</name>
</gene>
<evidence type="ECO:0000313" key="12">
    <source>
        <dbReference type="Proteomes" id="UP000292447"/>
    </source>
</evidence>
<dbReference type="CDD" id="cd04087">
    <property type="entry name" value="PTPA"/>
    <property type="match status" value="1"/>
</dbReference>
<dbReference type="GO" id="GO:0003755">
    <property type="term" value="F:peptidyl-prolyl cis-trans isomerase activity"/>
    <property type="evidence" value="ECO:0007669"/>
    <property type="project" value="UniProtKB-KW"/>
</dbReference>
<dbReference type="InterPro" id="IPR037218">
    <property type="entry name" value="PTPA_sf"/>
</dbReference>
<feature type="compositionally biased region" description="Polar residues" evidence="10">
    <location>
        <begin position="364"/>
        <end position="379"/>
    </location>
</feature>
<keyword evidence="7 9" id="KW-0413">Isomerase</keyword>
<dbReference type="GO" id="GO:0008160">
    <property type="term" value="F:protein tyrosine phosphatase activator activity"/>
    <property type="evidence" value="ECO:0007669"/>
    <property type="project" value="TreeGrafter"/>
</dbReference>
<accession>A0A4P6XJE3</accession>
<dbReference type="InterPro" id="IPR004327">
    <property type="entry name" value="Phstyr_phstse_ac"/>
</dbReference>
<feature type="compositionally biased region" description="Polar residues" evidence="10">
    <location>
        <begin position="387"/>
        <end position="404"/>
    </location>
</feature>
<evidence type="ECO:0000256" key="5">
    <source>
        <dbReference type="ARBA" id="ARBA00022490"/>
    </source>
</evidence>
<reference evidence="12" key="1">
    <citation type="submission" date="2019-03" db="EMBL/GenBank/DDBJ databases">
        <title>Snf2 controls pulcherriminic acid biosynthesis and connects pigmentation and antifungal activity of the yeast Metschnikowia pulcherrima.</title>
        <authorList>
            <person name="Gore-Lloyd D."/>
            <person name="Sumann I."/>
            <person name="Brachmann A.O."/>
            <person name="Schneeberger K."/>
            <person name="Ortiz-Merino R.A."/>
            <person name="Moreno-Beltran M."/>
            <person name="Schlaefli M."/>
            <person name="Kirner P."/>
            <person name="Santos Kron A."/>
            <person name="Wolfe K.H."/>
            <person name="Piel J."/>
            <person name="Ahrens C.H."/>
            <person name="Henk D."/>
            <person name="Freimoser F.M."/>
        </authorList>
    </citation>
    <scope>NUCLEOTIDE SEQUENCE [LARGE SCALE GENOMIC DNA]</scope>
    <source>
        <strain evidence="12">APC 1.2</strain>
    </source>
</reference>
<dbReference type="AlphaFoldDB" id="A0A4P6XJE3"/>
<keyword evidence="8" id="KW-0539">Nucleus</keyword>